<keyword evidence="1" id="KW-0540">Nuclease</keyword>
<dbReference type="RefSeq" id="WP_377380262.1">
    <property type="nucleotide sequence ID" value="NZ_JBHSSW010000028.1"/>
</dbReference>
<sequence length="246" mass="27548">MRGLSCIWAVCWLLVVSGCGASDRAGWLEGERGYVVRVMDGDTFALNTGQVVRMVSIEAPSFAYRSREEMPFAEEAKEALEHLVLGREVSLLYPGLTRDRYDRALAQVYVRQEQGGEIWVNQAMVRSGHAWVRLYPDTAGGSEELWADEEAARLEERGLWAGDSPIAAMGDVLEANRFVILQDVSARPTLSENICIARLKRRGINVQFPASENKCRNGEGSTMEYRGWFNGETLRLDSAENIRNVL</sequence>
<dbReference type="PANTHER" id="PTHR12302:SF3">
    <property type="entry name" value="SERINE_THREONINE-PROTEIN KINASE 31"/>
    <property type="match status" value="1"/>
</dbReference>
<gene>
    <name evidence="6" type="ORF">ACFQDM_14610</name>
</gene>
<dbReference type="Pfam" id="PF00565">
    <property type="entry name" value="SNase"/>
    <property type="match status" value="1"/>
</dbReference>
<feature type="chain" id="PRO_5047501194" evidence="4">
    <location>
        <begin position="22"/>
        <end position="246"/>
    </location>
</feature>
<protein>
    <submittedName>
        <fullName evidence="6">Thermonuclease family protein</fullName>
    </submittedName>
</protein>
<feature type="domain" description="TNase-like" evidence="5">
    <location>
        <begin position="29"/>
        <end position="162"/>
    </location>
</feature>
<evidence type="ECO:0000259" key="5">
    <source>
        <dbReference type="PROSITE" id="PS50830"/>
    </source>
</evidence>
<keyword evidence="4" id="KW-0732">Signal</keyword>
<dbReference type="SUPFAM" id="SSF50199">
    <property type="entry name" value="Staphylococcal nuclease"/>
    <property type="match status" value="1"/>
</dbReference>
<evidence type="ECO:0000313" key="7">
    <source>
        <dbReference type="Proteomes" id="UP001596303"/>
    </source>
</evidence>
<comment type="caution">
    <text evidence="6">The sequence shown here is derived from an EMBL/GenBank/DDBJ whole genome shotgun (WGS) entry which is preliminary data.</text>
</comment>
<evidence type="ECO:0000256" key="2">
    <source>
        <dbReference type="ARBA" id="ARBA00022759"/>
    </source>
</evidence>
<accession>A0ABW1SCB9</accession>
<feature type="signal peptide" evidence="4">
    <location>
        <begin position="1"/>
        <end position="21"/>
    </location>
</feature>
<keyword evidence="3" id="KW-0378">Hydrolase</keyword>
<keyword evidence="2" id="KW-0255">Endonuclease</keyword>
<dbReference type="EMBL" id="JBHSSW010000028">
    <property type="protein sequence ID" value="MFC6199315.1"/>
    <property type="molecule type" value="Genomic_DNA"/>
</dbReference>
<dbReference type="PANTHER" id="PTHR12302">
    <property type="entry name" value="EBNA2 BINDING PROTEIN P100"/>
    <property type="match status" value="1"/>
</dbReference>
<reference evidence="7" key="1">
    <citation type="journal article" date="2019" name="Int. J. Syst. Evol. Microbiol.">
        <title>The Global Catalogue of Microorganisms (GCM) 10K type strain sequencing project: providing services to taxonomists for standard genome sequencing and annotation.</title>
        <authorList>
            <consortium name="The Broad Institute Genomics Platform"/>
            <consortium name="The Broad Institute Genome Sequencing Center for Infectious Disease"/>
            <person name="Wu L."/>
            <person name="Ma J."/>
        </authorList>
    </citation>
    <scope>NUCLEOTIDE SEQUENCE [LARGE SCALE GENOMIC DNA]</scope>
    <source>
        <strain evidence="7">CGMCC-1.15741</strain>
    </source>
</reference>
<organism evidence="6 7">
    <name type="scientific">Ponticaulis profundi</name>
    <dbReference type="NCBI Taxonomy" id="2665222"/>
    <lineage>
        <taxon>Bacteria</taxon>
        <taxon>Pseudomonadati</taxon>
        <taxon>Pseudomonadota</taxon>
        <taxon>Alphaproteobacteria</taxon>
        <taxon>Hyphomonadales</taxon>
        <taxon>Hyphomonadaceae</taxon>
        <taxon>Ponticaulis</taxon>
    </lineage>
</organism>
<name>A0ABW1SCB9_9PROT</name>
<dbReference type="InterPro" id="IPR016071">
    <property type="entry name" value="Staphylococal_nuclease_OB-fold"/>
</dbReference>
<dbReference type="PROSITE" id="PS50830">
    <property type="entry name" value="TNASE_3"/>
    <property type="match status" value="1"/>
</dbReference>
<dbReference type="Proteomes" id="UP001596303">
    <property type="component" value="Unassembled WGS sequence"/>
</dbReference>
<evidence type="ECO:0000256" key="1">
    <source>
        <dbReference type="ARBA" id="ARBA00022722"/>
    </source>
</evidence>
<dbReference type="SMART" id="SM00318">
    <property type="entry name" value="SNc"/>
    <property type="match status" value="1"/>
</dbReference>
<proteinExistence type="predicted"/>
<dbReference type="InterPro" id="IPR035437">
    <property type="entry name" value="SNase_OB-fold_sf"/>
</dbReference>
<dbReference type="Gene3D" id="2.40.50.90">
    <property type="match status" value="1"/>
</dbReference>
<dbReference type="PROSITE" id="PS51257">
    <property type="entry name" value="PROKAR_LIPOPROTEIN"/>
    <property type="match status" value="1"/>
</dbReference>
<evidence type="ECO:0000313" key="6">
    <source>
        <dbReference type="EMBL" id="MFC6199315.1"/>
    </source>
</evidence>
<evidence type="ECO:0000256" key="3">
    <source>
        <dbReference type="ARBA" id="ARBA00022801"/>
    </source>
</evidence>
<keyword evidence="7" id="KW-1185">Reference proteome</keyword>
<evidence type="ECO:0000256" key="4">
    <source>
        <dbReference type="SAM" id="SignalP"/>
    </source>
</evidence>